<proteinExistence type="predicted"/>
<dbReference type="PANTHER" id="PTHR10695:SF46">
    <property type="entry name" value="BIFUNCTIONAL COENZYME A SYNTHASE-RELATED"/>
    <property type="match status" value="1"/>
</dbReference>
<organism evidence="4 5">
    <name type="scientific">Heterorhabditis bacteriophora</name>
    <name type="common">Entomopathogenic nematode worm</name>
    <dbReference type="NCBI Taxonomy" id="37862"/>
    <lineage>
        <taxon>Eukaryota</taxon>
        <taxon>Metazoa</taxon>
        <taxon>Ecdysozoa</taxon>
        <taxon>Nematoda</taxon>
        <taxon>Chromadorea</taxon>
        <taxon>Rhabditida</taxon>
        <taxon>Rhabditina</taxon>
        <taxon>Rhabditomorpha</taxon>
        <taxon>Strongyloidea</taxon>
        <taxon>Heterorhabditidae</taxon>
        <taxon>Heterorhabditis</taxon>
    </lineage>
</organism>
<keyword evidence="3" id="KW-0472">Membrane</keyword>
<dbReference type="Pfam" id="PF01121">
    <property type="entry name" value="CoaE"/>
    <property type="match status" value="1"/>
</dbReference>
<accession>A0A1I7XTH0</accession>
<keyword evidence="3" id="KW-1133">Transmembrane helix</keyword>
<dbReference type="AlphaFoldDB" id="A0A1I7XTH0"/>
<evidence type="ECO:0000256" key="2">
    <source>
        <dbReference type="ARBA" id="ARBA00022840"/>
    </source>
</evidence>
<name>A0A1I7XTH0_HETBA</name>
<keyword evidence="1" id="KW-0547">Nucleotide-binding</keyword>
<dbReference type="WBParaSite" id="Hba_20826">
    <property type="protein sequence ID" value="Hba_20826"/>
    <property type="gene ID" value="Hba_20826"/>
</dbReference>
<dbReference type="GO" id="GO:0015937">
    <property type="term" value="P:coenzyme A biosynthetic process"/>
    <property type="evidence" value="ECO:0007669"/>
    <property type="project" value="InterPro"/>
</dbReference>
<dbReference type="Proteomes" id="UP000095283">
    <property type="component" value="Unplaced"/>
</dbReference>
<keyword evidence="4" id="KW-1185">Reference proteome</keyword>
<evidence type="ECO:0000313" key="4">
    <source>
        <dbReference type="Proteomes" id="UP000095283"/>
    </source>
</evidence>
<dbReference type="InterPro" id="IPR027417">
    <property type="entry name" value="P-loop_NTPase"/>
</dbReference>
<dbReference type="NCBIfam" id="TIGR00152">
    <property type="entry name" value="dephospho-CoA kinase"/>
    <property type="match status" value="1"/>
</dbReference>
<keyword evidence="2" id="KW-0067">ATP-binding</keyword>
<dbReference type="GO" id="GO:0004140">
    <property type="term" value="F:dephospho-CoA kinase activity"/>
    <property type="evidence" value="ECO:0007669"/>
    <property type="project" value="InterPro"/>
</dbReference>
<dbReference type="PANTHER" id="PTHR10695">
    <property type="entry name" value="DEPHOSPHO-COA KINASE-RELATED"/>
    <property type="match status" value="1"/>
</dbReference>
<dbReference type="CDD" id="cd02022">
    <property type="entry name" value="DPCK"/>
    <property type="match status" value="1"/>
</dbReference>
<dbReference type="SUPFAM" id="SSF52540">
    <property type="entry name" value="P-loop containing nucleoside triphosphate hydrolases"/>
    <property type="match status" value="1"/>
</dbReference>
<protein>
    <submittedName>
        <fullName evidence="5">Dephospho-CoA kinase</fullName>
    </submittedName>
</protein>
<evidence type="ECO:0000256" key="1">
    <source>
        <dbReference type="ARBA" id="ARBA00022741"/>
    </source>
</evidence>
<keyword evidence="3" id="KW-0812">Transmembrane</keyword>
<reference evidence="5" key="1">
    <citation type="submission" date="2016-11" db="UniProtKB">
        <authorList>
            <consortium name="WormBaseParasite"/>
        </authorList>
    </citation>
    <scope>IDENTIFICATION</scope>
</reference>
<dbReference type="PROSITE" id="PS51219">
    <property type="entry name" value="DPCK"/>
    <property type="match status" value="1"/>
</dbReference>
<feature type="transmembrane region" description="Helical" evidence="3">
    <location>
        <begin position="100"/>
        <end position="120"/>
    </location>
</feature>
<evidence type="ECO:0000256" key="3">
    <source>
        <dbReference type="SAM" id="Phobius"/>
    </source>
</evidence>
<evidence type="ECO:0000313" key="5">
    <source>
        <dbReference type="WBParaSite" id="Hba_20826"/>
    </source>
</evidence>
<dbReference type="GO" id="GO:0005524">
    <property type="term" value="F:ATP binding"/>
    <property type="evidence" value="ECO:0007669"/>
    <property type="project" value="UniProtKB-KW"/>
</dbReference>
<sequence>MVIIGLTGGIATGKSTVSTIFEEHGIPVIDADFIARQVVEPGKPVYQKLRSEYGPEFFDSDNGGVLKREKLGEAIFRDINERRKLNAIIHPTIRWEMMKLFLYYLFTGSTYIVFDVPLLFESGYDKIIGTTIVIWW</sequence>
<dbReference type="Gene3D" id="3.40.50.300">
    <property type="entry name" value="P-loop containing nucleotide triphosphate hydrolases"/>
    <property type="match status" value="1"/>
</dbReference>
<dbReference type="InterPro" id="IPR001977">
    <property type="entry name" value="Depp_CoAkinase"/>
</dbReference>